<dbReference type="PROSITE" id="PS51683">
    <property type="entry name" value="SAM_OMT_II"/>
    <property type="match status" value="1"/>
</dbReference>
<dbReference type="InterPro" id="IPR036388">
    <property type="entry name" value="WH-like_DNA-bd_sf"/>
</dbReference>
<dbReference type="GO" id="GO:0032259">
    <property type="term" value="P:methylation"/>
    <property type="evidence" value="ECO:0007669"/>
    <property type="project" value="UniProtKB-KW"/>
</dbReference>
<keyword evidence="3" id="KW-0949">S-adenosyl-L-methionine</keyword>
<gene>
    <name evidence="6" type="ORF">K489DRAFT_328727</name>
</gene>
<organism evidence="6">
    <name type="scientific">Dissoconium aciculare CBS 342.82</name>
    <dbReference type="NCBI Taxonomy" id="1314786"/>
    <lineage>
        <taxon>Eukaryota</taxon>
        <taxon>Fungi</taxon>
        <taxon>Dikarya</taxon>
        <taxon>Ascomycota</taxon>
        <taxon>Pezizomycotina</taxon>
        <taxon>Dothideomycetes</taxon>
        <taxon>Dothideomycetidae</taxon>
        <taxon>Mycosphaerellales</taxon>
        <taxon>Dissoconiaceae</taxon>
        <taxon>Dissoconium</taxon>
    </lineage>
</organism>
<dbReference type="Gene3D" id="1.10.10.10">
    <property type="entry name" value="Winged helix-like DNA-binding domain superfamily/Winged helix DNA-binding domain"/>
    <property type="match status" value="1"/>
</dbReference>
<accession>A0A6J3LPR3</accession>
<dbReference type="InterPro" id="IPR016461">
    <property type="entry name" value="COMT-like"/>
</dbReference>
<keyword evidence="2" id="KW-0808">Transferase</keyword>
<evidence type="ECO:0000256" key="1">
    <source>
        <dbReference type="ARBA" id="ARBA00022603"/>
    </source>
</evidence>
<protein>
    <submittedName>
        <fullName evidence="6">Hydroxyindole O-methyltransferase</fullName>
    </submittedName>
</protein>
<dbReference type="SUPFAM" id="SSF53335">
    <property type="entry name" value="S-adenosyl-L-methionine-dependent methyltransferases"/>
    <property type="match status" value="1"/>
</dbReference>
<keyword evidence="5" id="KW-1185">Reference proteome</keyword>
<evidence type="ECO:0000259" key="4">
    <source>
        <dbReference type="Pfam" id="PF00891"/>
    </source>
</evidence>
<dbReference type="PANTHER" id="PTHR43712">
    <property type="entry name" value="PUTATIVE (AFU_ORTHOLOGUE AFUA_4G14580)-RELATED"/>
    <property type="match status" value="1"/>
</dbReference>
<dbReference type="Gene3D" id="3.40.50.150">
    <property type="entry name" value="Vaccinia Virus protein VP39"/>
    <property type="match status" value="1"/>
</dbReference>
<evidence type="ECO:0000313" key="6">
    <source>
        <dbReference type="RefSeq" id="XP_033454896.1"/>
    </source>
</evidence>
<keyword evidence="1" id="KW-0489">Methyltransferase</keyword>
<evidence type="ECO:0000313" key="5">
    <source>
        <dbReference type="Proteomes" id="UP000504637"/>
    </source>
</evidence>
<sequence length="435" mass="48264">MSSILKPVRDPSIQTLDKILNDIVENIRVLQDFYNTSSLPGPSFEPTQLAVAKDDQNPRDVEIAKNEIMDSSLLLFDLCSGPSKILSHLTVAYQTVACLRWLCHFNVLKNVPHVGTISFSDLADSSKVPVSSLKTISRMAMTAHILCEPQSEQVQHTAASALLARSSALHDWALIMGIEPVDIAMKMVEATERWPQGGKINETAFNVALDTDLPFFQHLQKNPELLAKYTEYQRAVSGTEGLDLKHVVHGYDWKKLGVSTVIDVGGAEGLAAIALAEQYPGLSFIVQELPDVVAIGEKYLTNLRNDAIASRVSYAVHDFFAPQPQPAEVFLVRMVLHYWSPEDCVRILQQLASAMASEKSRIIVMDTVLPMPGRISSVVERQLRVRDLAMLQLHGNHERTEEDWNAIFASTNPPLRVVETNLPFGSEMSIMELAI</sequence>
<dbReference type="InterPro" id="IPR036390">
    <property type="entry name" value="WH_DNA-bd_sf"/>
</dbReference>
<dbReference type="SUPFAM" id="SSF46785">
    <property type="entry name" value="Winged helix' DNA-binding domain"/>
    <property type="match status" value="1"/>
</dbReference>
<dbReference type="AlphaFoldDB" id="A0A6J3LPR3"/>
<evidence type="ECO:0000256" key="2">
    <source>
        <dbReference type="ARBA" id="ARBA00022679"/>
    </source>
</evidence>
<dbReference type="PANTHER" id="PTHR43712:SF19">
    <property type="entry name" value="DUAL O-METHYLTRANSFERASE_FAD-DEPENDENT MONOOXYGENASE ELCB"/>
    <property type="match status" value="1"/>
</dbReference>
<dbReference type="RefSeq" id="XP_033454896.1">
    <property type="nucleotide sequence ID" value="XM_033602082.1"/>
</dbReference>
<reference evidence="6" key="1">
    <citation type="submission" date="2020-01" db="EMBL/GenBank/DDBJ databases">
        <authorList>
            <consortium name="DOE Joint Genome Institute"/>
            <person name="Haridas S."/>
            <person name="Albert R."/>
            <person name="Binder M."/>
            <person name="Bloem J."/>
            <person name="Labutti K."/>
            <person name="Salamov A."/>
            <person name="Andreopoulos B."/>
            <person name="Baker S.E."/>
            <person name="Barry K."/>
            <person name="Bills G."/>
            <person name="Bluhm B.H."/>
            <person name="Cannon C."/>
            <person name="Castanera R."/>
            <person name="Culley D.E."/>
            <person name="Daum C."/>
            <person name="Ezra D."/>
            <person name="Gonzalez J.B."/>
            <person name="Henrissat B."/>
            <person name="Kuo A."/>
            <person name="Liang C."/>
            <person name="Lipzen A."/>
            <person name="Lutzoni F."/>
            <person name="Magnuson J."/>
            <person name="Mondo S."/>
            <person name="Nolan M."/>
            <person name="Ohm R."/>
            <person name="Pangilinan J."/>
            <person name="Park H.-J."/>
            <person name="Ramirez L."/>
            <person name="Alfaro M."/>
            <person name="Sun H."/>
            <person name="Tritt A."/>
            <person name="Yoshinaga Y."/>
            <person name="Zwiers L.-H."/>
            <person name="Turgeon B.G."/>
            <person name="Goodwin S.B."/>
            <person name="Spatafora J.W."/>
            <person name="Crous P.W."/>
            <person name="Grigoriev I.V."/>
        </authorList>
    </citation>
    <scope>NUCLEOTIDE SEQUENCE</scope>
    <source>
        <strain evidence="6">CBS 342.82</strain>
    </source>
</reference>
<dbReference type="CDD" id="cd02440">
    <property type="entry name" value="AdoMet_MTases"/>
    <property type="match status" value="1"/>
</dbReference>
<name>A0A6J3LPR3_9PEZI</name>
<evidence type="ECO:0000256" key="3">
    <source>
        <dbReference type="ARBA" id="ARBA00022691"/>
    </source>
</evidence>
<dbReference type="Pfam" id="PF00891">
    <property type="entry name" value="Methyltransf_2"/>
    <property type="match status" value="1"/>
</dbReference>
<dbReference type="Proteomes" id="UP000504637">
    <property type="component" value="Unplaced"/>
</dbReference>
<dbReference type="GeneID" id="54359882"/>
<dbReference type="OrthoDB" id="2410195at2759"/>
<dbReference type="GO" id="GO:0008171">
    <property type="term" value="F:O-methyltransferase activity"/>
    <property type="evidence" value="ECO:0007669"/>
    <property type="project" value="InterPro"/>
</dbReference>
<dbReference type="InterPro" id="IPR001077">
    <property type="entry name" value="COMT_C"/>
</dbReference>
<proteinExistence type="predicted"/>
<reference evidence="6" key="3">
    <citation type="submission" date="2025-08" db="UniProtKB">
        <authorList>
            <consortium name="RefSeq"/>
        </authorList>
    </citation>
    <scope>IDENTIFICATION</scope>
    <source>
        <strain evidence="6">CBS 342.82</strain>
    </source>
</reference>
<reference evidence="6" key="2">
    <citation type="submission" date="2020-04" db="EMBL/GenBank/DDBJ databases">
        <authorList>
            <consortium name="NCBI Genome Project"/>
        </authorList>
    </citation>
    <scope>NUCLEOTIDE SEQUENCE</scope>
    <source>
        <strain evidence="6">CBS 342.82</strain>
    </source>
</reference>
<dbReference type="InterPro" id="IPR029063">
    <property type="entry name" value="SAM-dependent_MTases_sf"/>
</dbReference>
<feature type="domain" description="O-methyltransferase C-terminal" evidence="4">
    <location>
        <begin position="215"/>
        <end position="409"/>
    </location>
</feature>